<feature type="transmembrane region" description="Helical" evidence="1">
    <location>
        <begin position="86"/>
        <end position="109"/>
    </location>
</feature>
<keyword evidence="1" id="KW-1133">Transmembrane helix</keyword>
<gene>
    <name evidence="2" type="ORF">Q8852_01790</name>
</gene>
<evidence type="ECO:0000313" key="2">
    <source>
        <dbReference type="EMBL" id="WLP85859.1"/>
    </source>
</evidence>
<dbReference type="RefSeq" id="WP_305938282.1">
    <property type="nucleotide sequence ID" value="NZ_CP132191.1"/>
</dbReference>
<dbReference type="EMBL" id="CP132191">
    <property type="protein sequence ID" value="WLP85859.1"/>
    <property type="molecule type" value="Genomic_DNA"/>
</dbReference>
<keyword evidence="1" id="KW-0472">Membrane</keyword>
<name>A0ABY9HCD1_9MOLU</name>
<proteinExistence type="predicted"/>
<accession>A0ABY9HCD1</accession>
<sequence>MKQKKFPKENMSLYRKLFSNEVKSEIEKYQKANSKRHFKGTDKYLEQIEKLLIELREHKISNENLIDNKVVFRHLKREHAFLRNRLYFILGGIAFVIAIIVIILLGIFLA</sequence>
<organism evidence="2 3">
    <name type="scientific">Mycoplasma seminis</name>
    <dbReference type="NCBI Taxonomy" id="512749"/>
    <lineage>
        <taxon>Bacteria</taxon>
        <taxon>Bacillati</taxon>
        <taxon>Mycoplasmatota</taxon>
        <taxon>Mollicutes</taxon>
        <taxon>Mycoplasmataceae</taxon>
        <taxon>Mycoplasma</taxon>
    </lineage>
</organism>
<evidence type="ECO:0000256" key="1">
    <source>
        <dbReference type="SAM" id="Phobius"/>
    </source>
</evidence>
<protein>
    <submittedName>
        <fullName evidence="2">Uncharacterized protein</fullName>
    </submittedName>
</protein>
<keyword evidence="3" id="KW-1185">Reference proteome</keyword>
<keyword evidence="1" id="KW-0812">Transmembrane</keyword>
<reference evidence="2" key="1">
    <citation type="submission" date="2023-08" db="EMBL/GenBank/DDBJ databases">
        <title>Complete genome sequence of Mycoplasma seminis 2200.</title>
        <authorList>
            <person name="Spergser J."/>
        </authorList>
    </citation>
    <scope>NUCLEOTIDE SEQUENCE [LARGE SCALE GENOMIC DNA]</scope>
    <source>
        <strain evidence="2">2200</strain>
    </source>
</reference>
<dbReference type="Proteomes" id="UP001237011">
    <property type="component" value="Chromosome"/>
</dbReference>
<evidence type="ECO:0000313" key="3">
    <source>
        <dbReference type="Proteomes" id="UP001237011"/>
    </source>
</evidence>